<dbReference type="GO" id="GO:0003677">
    <property type="term" value="F:DNA binding"/>
    <property type="evidence" value="ECO:0007669"/>
    <property type="project" value="UniProtKB-KW"/>
</dbReference>
<organism evidence="2 3">
    <name type="scientific">Acetobacter estunensis</name>
    <dbReference type="NCBI Taxonomy" id="104097"/>
    <lineage>
        <taxon>Bacteria</taxon>
        <taxon>Pseudomonadati</taxon>
        <taxon>Pseudomonadota</taxon>
        <taxon>Alphaproteobacteria</taxon>
        <taxon>Acetobacterales</taxon>
        <taxon>Acetobacteraceae</taxon>
        <taxon>Acetobacter</taxon>
    </lineage>
</organism>
<gene>
    <name evidence="2" type="ORF">GOB87_09740</name>
</gene>
<evidence type="ECO:0000256" key="1">
    <source>
        <dbReference type="ARBA" id="ARBA00023125"/>
    </source>
</evidence>
<dbReference type="RefSeq" id="WP_166315989.1">
    <property type="nucleotide sequence ID" value="NZ_WOTH01000018.1"/>
</dbReference>
<proteinExistence type="predicted"/>
<dbReference type="Gene3D" id="1.10.10.10">
    <property type="entry name" value="Winged helix-like DNA-binding domain superfamily/Winged helix DNA-binding domain"/>
    <property type="match status" value="1"/>
</dbReference>
<dbReference type="Proteomes" id="UP000597459">
    <property type="component" value="Unassembled WGS sequence"/>
</dbReference>
<dbReference type="NCBIfam" id="TIGR00738">
    <property type="entry name" value="rrf2_super"/>
    <property type="match status" value="1"/>
</dbReference>
<dbReference type="InterPro" id="IPR036388">
    <property type="entry name" value="WH-like_DNA-bd_sf"/>
</dbReference>
<sequence>MQLTLYTDYALRTLVFLACNPERLASIREIAEAYGISENHLIKIIHRLGQGGFIETIRGRNGGLRLGRPSEDIRLGDVVRYTEEELGLVVCMQTAKEKGSTCRLMPNCRLRSVLGTALSAFMSVLDQTTLADVVSSDEWQALHAPPITP</sequence>
<dbReference type="PROSITE" id="PS51197">
    <property type="entry name" value="HTH_RRF2_2"/>
    <property type="match status" value="1"/>
</dbReference>
<comment type="caution">
    <text evidence="2">The sequence shown here is derived from an EMBL/GenBank/DDBJ whole genome shotgun (WGS) entry which is preliminary data.</text>
</comment>
<dbReference type="SUPFAM" id="SSF46785">
    <property type="entry name" value="Winged helix' DNA-binding domain"/>
    <property type="match status" value="1"/>
</dbReference>
<dbReference type="InterPro" id="IPR036390">
    <property type="entry name" value="WH_DNA-bd_sf"/>
</dbReference>
<keyword evidence="3" id="KW-1185">Reference proteome</keyword>
<evidence type="ECO:0000313" key="2">
    <source>
        <dbReference type="EMBL" id="NHO54233.1"/>
    </source>
</evidence>
<accession>A0A967EC55</accession>
<protein>
    <submittedName>
        <fullName evidence="2">Rrf2 family transcriptional regulator</fullName>
    </submittedName>
</protein>
<name>A0A967EC55_9PROT</name>
<dbReference type="GO" id="GO:0003700">
    <property type="term" value="F:DNA-binding transcription factor activity"/>
    <property type="evidence" value="ECO:0007669"/>
    <property type="project" value="TreeGrafter"/>
</dbReference>
<keyword evidence="1" id="KW-0238">DNA-binding</keyword>
<dbReference type="GO" id="GO:0005829">
    <property type="term" value="C:cytosol"/>
    <property type="evidence" value="ECO:0007669"/>
    <property type="project" value="TreeGrafter"/>
</dbReference>
<dbReference type="AlphaFoldDB" id="A0A967EC55"/>
<dbReference type="Pfam" id="PF02082">
    <property type="entry name" value="Rrf2"/>
    <property type="match status" value="1"/>
</dbReference>
<evidence type="ECO:0000313" key="3">
    <source>
        <dbReference type="Proteomes" id="UP000597459"/>
    </source>
</evidence>
<dbReference type="PANTHER" id="PTHR33221">
    <property type="entry name" value="WINGED HELIX-TURN-HELIX TRANSCRIPTIONAL REGULATOR, RRF2 FAMILY"/>
    <property type="match status" value="1"/>
</dbReference>
<dbReference type="InterPro" id="IPR000944">
    <property type="entry name" value="Tscrpt_reg_Rrf2"/>
</dbReference>
<dbReference type="EMBL" id="WOTH01000018">
    <property type="protein sequence ID" value="NHO54233.1"/>
    <property type="molecule type" value="Genomic_DNA"/>
</dbReference>
<dbReference type="PANTHER" id="PTHR33221:SF4">
    <property type="entry name" value="HTH-TYPE TRANSCRIPTIONAL REPRESSOR NSRR"/>
    <property type="match status" value="1"/>
</dbReference>
<reference evidence="2" key="1">
    <citation type="submission" date="2019-11" db="EMBL/GenBank/DDBJ databases">
        <title>Description of new Acetobacter species.</title>
        <authorList>
            <person name="Cleenwerck I."/>
            <person name="Sombolestani A.S."/>
        </authorList>
    </citation>
    <scope>NUCLEOTIDE SEQUENCE</scope>
    <source>
        <strain evidence="2">LMG 1626</strain>
    </source>
</reference>